<dbReference type="SMART" id="SM00823">
    <property type="entry name" value="PKS_PP"/>
    <property type="match status" value="1"/>
</dbReference>
<feature type="region of interest" description="Disordered" evidence="4">
    <location>
        <begin position="412"/>
        <end position="557"/>
    </location>
</feature>
<protein>
    <submittedName>
        <fullName evidence="6">Thioesterase domain protein</fullName>
    </submittedName>
</protein>
<reference evidence="6 7" key="1">
    <citation type="submission" date="2014-01" db="EMBL/GenBank/DDBJ databases">
        <authorList>
            <person name="Dobos K."/>
            <person name="Lenaerts A."/>
            <person name="Ordway D."/>
            <person name="DeGroote M.A."/>
            <person name="Parker T."/>
            <person name="Sizemore C."/>
            <person name="Tallon L.J."/>
            <person name="Sadzewicz L.K."/>
            <person name="Sengamalay N."/>
            <person name="Fraser C.M."/>
            <person name="Hine E."/>
            <person name="Shefchek K.A."/>
            <person name="Das S.P."/>
            <person name="Tettelin H."/>
        </authorList>
    </citation>
    <scope>NUCLEOTIDE SEQUENCE [LARGE SCALE GENOMIC DNA]</scope>
    <source>
        <strain evidence="6 7">Harvey</strain>
    </source>
</reference>
<gene>
    <name evidence="6" type="ORF">I551_8073</name>
</gene>
<feature type="compositionally biased region" description="Low complexity" evidence="4">
    <location>
        <begin position="537"/>
        <end position="557"/>
    </location>
</feature>
<accession>A0ABP3A1K1</accession>
<evidence type="ECO:0000313" key="6">
    <source>
        <dbReference type="EMBL" id="EUA85490.1"/>
    </source>
</evidence>
<evidence type="ECO:0000256" key="4">
    <source>
        <dbReference type="SAM" id="MobiDB-lite"/>
    </source>
</evidence>
<dbReference type="Gene3D" id="1.10.1200.10">
    <property type="entry name" value="ACP-like"/>
    <property type="match status" value="1"/>
</dbReference>
<dbReference type="Pfam" id="PF00550">
    <property type="entry name" value="PP-binding"/>
    <property type="match status" value="1"/>
</dbReference>
<comment type="caution">
    <text evidence="6">The sequence shown here is derived from an EMBL/GenBank/DDBJ whole genome shotgun (WGS) entry which is preliminary data.</text>
</comment>
<feature type="compositionally biased region" description="Basic residues" evidence="4">
    <location>
        <begin position="429"/>
        <end position="441"/>
    </location>
</feature>
<keyword evidence="1" id="KW-0596">Phosphopantetheine</keyword>
<keyword evidence="3" id="KW-0511">Multifunctional enzyme</keyword>
<name>A0ABP3A1K1_MYCUL</name>
<keyword evidence="2" id="KW-0597">Phosphoprotein</keyword>
<dbReference type="InterPro" id="IPR050091">
    <property type="entry name" value="PKS_NRPS_Biosynth_Enz"/>
</dbReference>
<dbReference type="InterPro" id="IPR001031">
    <property type="entry name" value="Thioesterase"/>
</dbReference>
<feature type="compositionally biased region" description="Low complexity" evidence="4">
    <location>
        <begin position="478"/>
        <end position="501"/>
    </location>
</feature>
<dbReference type="Proteomes" id="UP000020681">
    <property type="component" value="Unassembled WGS sequence"/>
</dbReference>
<keyword evidence="7" id="KW-1185">Reference proteome</keyword>
<dbReference type="EMBL" id="JAOL01000190">
    <property type="protein sequence ID" value="EUA85490.1"/>
    <property type="molecule type" value="Genomic_DNA"/>
</dbReference>
<dbReference type="InterPro" id="IPR036736">
    <property type="entry name" value="ACP-like_sf"/>
</dbReference>
<evidence type="ECO:0000256" key="3">
    <source>
        <dbReference type="ARBA" id="ARBA00023268"/>
    </source>
</evidence>
<dbReference type="Pfam" id="PF00975">
    <property type="entry name" value="Thioesterase"/>
    <property type="match status" value="1"/>
</dbReference>
<feature type="compositionally biased region" description="Low complexity" evidence="4">
    <location>
        <begin position="162"/>
        <end position="172"/>
    </location>
</feature>
<evidence type="ECO:0000256" key="2">
    <source>
        <dbReference type="ARBA" id="ARBA00022553"/>
    </source>
</evidence>
<feature type="region of interest" description="Disordered" evidence="4">
    <location>
        <begin position="139"/>
        <end position="197"/>
    </location>
</feature>
<feature type="domain" description="Carrier" evidence="5">
    <location>
        <begin position="38"/>
        <end position="115"/>
    </location>
</feature>
<dbReference type="PANTHER" id="PTHR43775:SF37">
    <property type="entry name" value="SI:DKEY-61P9.11"/>
    <property type="match status" value="1"/>
</dbReference>
<dbReference type="SUPFAM" id="SSF53474">
    <property type="entry name" value="alpha/beta-Hydrolases"/>
    <property type="match status" value="1"/>
</dbReference>
<dbReference type="InterPro" id="IPR009081">
    <property type="entry name" value="PP-bd_ACP"/>
</dbReference>
<feature type="compositionally biased region" description="Pro residues" evidence="4">
    <location>
        <begin position="173"/>
        <end position="184"/>
    </location>
</feature>
<dbReference type="Gene3D" id="3.40.50.1820">
    <property type="entry name" value="alpha/beta hydrolase"/>
    <property type="match status" value="1"/>
</dbReference>
<proteinExistence type="predicted"/>
<feature type="compositionally biased region" description="Low complexity" evidence="4">
    <location>
        <begin position="419"/>
        <end position="428"/>
    </location>
</feature>
<evidence type="ECO:0000259" key="5">
    <source>
        <dbReference type="PROSITE" id="PS50075"/>
    </source>
</evidence>
<evidence type="ECO:0000313" key="7">
    <source>
        <dbReference type="Proteomes" id="UP000020681"/>
    </source>
</evidence>
<sequence>MAPSADATEESDAETLTDSLTNRYMPSGMGRWTPDTGETIADRLGLIVGSAMGYEPEDLPWEVPLIELGLDSLMAVRIKNRVEYDFDLPPIQLTAVRDANLYNVEKLIEYAVEHRDEVEQLHEHQKTQTAEEIARAQAELMHAKHDSAPAPAAEAEAEAPESEAAAPPASDVPLPPPPTNPAGPSPNGQSSSTPDLKGAADALNQEAVAKALNADVPPRDAAERVVFATWAIVTGKSAGGIFNPLPKLDKDKAAKMAQRLSERAEGSITTEDVLSSQNIEALAEKVRGYLEAGTIDGFVRTLRPRPEGSSKVPVFVFHPAGGSTVVYEPLLNRLPADTPMYGFERVEGSIEERAAQYVPKLIEMQGDGPYILVGWSLGGVLAYACAIGLKRLGKDVRFVGLIDAVRAGEEIPRPRKRSASAGTATPSSPRRRSTSPFRRSRTSISRSSTTKVRSGSFSKPSARAGWRSRPASSSTNAPRTWTTGRSTPPRSTRTTGMSPSTWPIATMTTRSCSSRGMPFASRTAAGASMFPTSRSCRSVASTSRPSTSRSSPRSANT</sequence>
<organism evidence="6 7">
    <name type="scientific">Mycobacterium ulcerans str. Harvey</name>
    <dbReference type="NCBI Taxonomy" id="1299332"/>
    <lineage>
        <taxon>Bacteria</taxon>
        <taxon>Bacillati</taxon>
        <taxon>Actinomycetota</taxon>
        <taxon>Actinomycetes</taxon>
        <taxon>Mycobacteriales</taxon>
        <taxon>Mycobacteriaceae</taxon>
        <taxon>Mycobacterium</taxon>
        <taxon>Mycobacterium ulcerans group</taxon>
    </lineage>
</organism>
<dbReference type="InterPro" id="IPR020806">
    <property type="entry name" value="PKS_PP-bd"/>
</dbReference>
<feature type="compositionally biased region" description="Low complexity" evidence="4">
    <location>
        <begin position="442"/>
        <end position="454"/>
    </location>
</feature>
<dbReference type="PROSITE" id="PS50075">
    <property type="entry name" value="CARRIER"/>
    <property type="match status" value="1"/>
</dbReference>
<evidence type="ECO:0000256" key="1">
    <source>
        <dbReference type="ARBA" id="ARBA00022450"/>
    </source>
</evidence>
<dbReference type="InterPro" id="IPR029058">
    <property type="entry name" value="AB_hydrolase_fold"/>
</dbReference>
<dbReference type="SUPFAM" id="SSF47336">
    <property type="entry name" value="ACP-like"/>
    <property type="match status" value="1"/>
</dbReference>
<dbReference type="PANTHER" id="PTHR43775">
    <property type="entry name" value="FATTY ACID SYNTHASE"/>
    <property type="match status" value="1"/>
</dbReference>